<comment type="caution">
    <text evidence="10">The sequence shown here is derived from an EMBL/GenBank/DDBJ whole genome shotgun (WGS) entry which is preliminary data.</text>
</comment>
<organism evidence="10 11">
    <name type="scientific">Candida theae</name>
    <dbReference type="NCBI Taxonomy" id="1198502"/>
    <lineage>
        <taxon>Eukaryota</taxon>
        <taxon>Fungi</taxon>
        <taxon>Dikarya</taxon>
        <taxon>Ascomycota</taxon>
        <taxon>Saccharomycotina</taxon>
        <taxon>Pichiomycetes</taxon>
        <taxon>Debaryomycetaceae</taxon>
        <taxon>Candida/Lodderomyces clade</taxon>
        <taxon>Candida</taxon>
    </lineage>
</organism>
<feature type="transmembrane region" description="Helical" evidence="9">
    <location>
        <begin position="353"/>
        <end position="377"/>
    </location>
</feature>
<accession>A0AAD5BF08</accession>
<keyword evidence="5" id="KW-0813">Transport</keyword>
<dbReference type="RefSeq" id="XP_051608794.1">
    <property type="nucleotide sequence ID" value="XM_051751885.1"/>
</dbReference>
<comment type="function">
    <text evidence="7">Catalyzes the ATP-dependent translocation of sphingoid long-chain bases (LCBs) from the cytoplasmic site toward the extracytoplasmic side of the membrane (flip-flop). Involved in the establishment of the functional lipid asymmetry of the plasma membrane. Regulates intracellular levels of LCBs, sphingolipid precursors that are growth inhibitory at increased levels.</text>
</comment>
<proteinExistence type="inferred from homology"/>
<dbReference type="AlphaFoldDB" id="A0AAD5BF08"/>
<dbReference type="EMBL" id="JAIHNG010000118">
    <property type="protein sequence ID" value="KAI5958203.1"/>
    <property type="molecule type" value="Genomic_DNA"/>
</dbReference>
<keyword evidence="5" id="KW-0445">Lipid transport</keyword>
<evidence type="ECO:0000313" key="11">
    <source>
        <dbReference type="Proteomes" id="UP001204833"/>
    </source>
</evidence>
<evidence type="ECO:0000256" key="5">
    <source>
        <dbReference type="ARBA" id="ARBA00023055"/>
    </source>
</evidence>
<evidence type="ECO:0000256" key="1">
    <source>
        <dbReference type="ARBA" id="ARBA00004651"/>
    </source>
</evidence>
<evidence type="ECO:0000313" key="10">
    <source>
        <dbReference type="EMBL" id="KAI5958203.1"/>
    </source>
</evidence>
<keyword evidence="3 9" id="KW-0812">Transmembrane</keyword>
<comment type="similarity">
    <text evidence="2">Belongs to the lipid-translocating exporter (LTE) (TC 9.A.26.1) family.</text>
</comment>
<feature type="transmembrane region" description="Helical" evidence="9">
    <location>
        <begin position="259"/>
        <end position="284"/>
    </location>
</feature>
<feature type="transmembrane region" description="Helical" evidence="9">
    <location>
        <begin position="220"/>
        <end position="239"/>
    </location>
</feature>
<evidence type="ECO:0000256" key="8">
    <source>
        <dbReference type="ARBA" id="ARBA00041117"/>
    </source>
</evidence>
<feature type="transmembrane region" description="Helical" evidence="9">
    <location>
        <begin position="125"/>
        <end position="143"/>
    </location>
</feature>
<name>A0AAD5BF08_9ASCO</name>
<sequence>MSSLLASITAWTPTSTNTPTSTSLISVPTTAQSALESSLSAALHSLSTFGPHVKNQDYVSASRVIRGAQVSLSILSAQNVLATATADNVKAQATELIWNSTQNLEDLFWDENVYNIHRLTRPGNIIFLVVFSITVLWYTLILAKSRYWWFNIAFFCGAVLEFLGFLGRVLSFSDMTYFQYYLLQLIVLTIAPAFIMGGIYFLLGQLVIIHGRQFSVLKPLWYAYIFIACDVTSLVIQAIGGGIASVRAENYENADPGTYTMIAGIAFQVFSMSIYIIFWSLFLWRIYFPKTDIYPHAQSEKSPVANSPHQLLKPSVKNFFKLLFNTKETAEYKRNVLEPYYNPKYADIRSRKLYNYFPLAVSLAIIAIFIRCIYRVVELAQGFSGYLITHEVYIMCLDALMLFFALYIFIPFHPHIVFGASNIIRLSDIKGNTDEKVEEELYPLDDDNHTFRNDTIPFGERHDVAEDDKLKDSGESQNRGW</sequence>
<evidence type="ECO:0000256" key="6">
    <source>
        <dbReference type="ARBA" id="ARBA00023136"/>
    </source>
</evidence>
<keyword evidence="6 9" id="KW-0472">Membrane</keyword>
<dbReference type="GO" id="GO:0005886">
    <property type="term" value="C:plasma membrane"/>
    <property type="evidence" value="ECO:0007669"/>
    <property type="project" value="UniProtKB-SubCell"/>
</dbReference>
<protein>
    <recommendedName>
        <fullName evidence="8">Sphingoid long-chain base transporter RSB1</fullName>
    </recommendedName>
</protein>
<dbReference type="Pfam" id="PF04479">
    <property type="entry name" value="RTA1"/>
    <property type="match status" value="1"/>
</dbReference>
<dbReference type="Proteomes" id="UP001204833">
    <property type="component" value="Unassembled WGS sequence"/>
</dbReference>
<feature type="transmembrane region" description="Helical" evidence="9">
    <location>
        <begin position="148"/>
        <end position="170"/>
    </location>
</feature>
<evidence type="ECO:0000256" key="2">
    <source>
        <dbReference type="ARBA" id="ARBA00009969"/>
    </source>
</evidence>
<gene>
    <name evidence="10" type="ORF">KGF57_002558</name>
</gene>
<evidence type="ECO:0000256" key="3">
    <source>
        <dbReference type="ARBA" id="ARBA00022692"/>
    </source>
</evidence>
<dbReference type="GO" id="GO:0006869">
    <property type="term" value="P:lipid transport"/>
    <property type="evidence" value="ECO:0007669"/>
    <property type="project" value="UniProtKB-KW"/>
</dbReference>
<feature type="transmembrane region" description="Helical" evidence="9">
    <location>
        <begin position="392"/>
        <end position="410"/>
    </location>
</feature>
<feature type="transmembrane region" description="Helical" evidence="9">
    <location>
        <begin position="182"/>
        <end position="208"/>
    </location>
</feature>
<keyword evidence="4 9" id="KW-1133">Transmembrane helix</keyword>
<dbReference type="PANTHER" id="PTHR31465:SF9">
    <property type="entry name" value="SPHINGOID LONG-CHAIN BASE TRANSPORTER RSB1"/>
    <property type="match status" value="1"/>
</dbReference>
<evidence type="ECO:0000256" key="7">
    <source>
        <dbReference type="ARBA" id="ARBA00037472"/>
    </source>
</evidence>
<evidence type="ECO:0000256" key="4">
    <source>
        <dbReference type="ARBA" id="ARBA00022989"/>
    </source>
</evidence>
<dbReference type="GeneID" id="76150617"/>
<dbReference type="PANTHER" id="PTHR31465">
    <property type="entry name" value="PROTEIN RTA1-RELATED"/>
    <property type="match status" value="1"/>
</dbReference>
<dbReference type="GO" id="GO:0000324">
    <property type="term" value="C:fungal-type vacuole"/>
    <property type="evidence" value="ECO:0007669"/>
    <property type="project" value="TreeGrafter"/>
</dbReference>
<reference evidence="10 11" key="1">
    <citation type="journal article" date="2022" name="DNA Res.">
        <title>Genome analysis of five recently described species of the CUG-Ser clade uncovers Candida theae as a new hybrid lineage with pathogenic potential in the Candida parapsilosis species complex.</title>
        <authorList>
            <person name="Mixao V."/>
            <person name="Del Olmo V."/>
            <person name="Hegedusova E."/>
            <person name="Saus E."/>
            <person name="Pryszcz L."/>
            <person name="Cillingova A."/>
            <person name="Nosek J."/>
            <person name="Gabaldon T."/>
        </authorList>
    </citation>
    <scope>NUCLEOTIDE SEQUENCE [LARGE SCALE GENOMIC DNA]</scope>
    <source>
        <strain evidence="10 11">CBS 12239</strain>
    </source>
</reference>
<dbReference type="InterPro" id="IPR007568">
    <property type="entry name" value="RTA1"/>
</dbReference>
<evidence type="ECO:0000256" key="9">
    <source>
        <dbReference type="SAM" id="Phobius"/>
    </source>
</evidence>
<comment type="subcellular location">
    <subcellularLocation>
        <location evidence="1">Cell membrane</location>
        <topology evidence="1">Multi-pass membrane protein</topology>
    </subcellularLocation>
</comment>
<keyword evidence="11" id="KW-1185">Reference proteome</keyword>